<comment type="caution">
    <text evidence="1">The sequence shown here is derived from an EMBL/GenBank/DDBJ whole genome shotgun (WGS) entry which is preliminary data.</text>
</comment>
<reference evidence="1 2" key="1">
    <citation type="submission" date="2018-02" db="EMBL/GenBank/DDBJ databases">
        <title>The draft genome of Sphingobacterium sp. 5JN-11.</title>
        <authorList>
            <person name="Liu L."/>
            <person name="Li L."/>
            <person name="Liang L."/>
            <person name="Zhang X."/>
            <person name="Wang T."/>
        </authorList>
    </citation>
    <scope>NUCLEOTIDE SEQUENCE [LARGE SCALE GENOMIC DNA]</scope>
    <source>
        <strain evidence="1 2">5JN-11</strain>
    </source>
</reference>
<dbReference type="Pfam" id="PF19781">
    <property type="entry name" value="DUF6266"/>
    <property type="match status" value="1"/>
</dbReference>
<dbReference type="RefSeq" id="WP_105718342.1">
    <property type="nucleotide sequence ID" value="NZ_PVBQ01000019.1"/>
</dbReference>
<organism evidence="1 2">
    <name type="scientific">Sphingobacterium haloxyli</name>
    <dbReference type="NCBI Taxonomy" id="2100533"/>
    <lineage>
        <taxon>Bacteria</taxon>
        <taxon>Pseudomonadati</taxon>
        <taxon>Bacteroidota</taxon>
        <taxon>Sphingobacteriia</taxon>
        <taxon>Sphingobacteriales</taxon>
        <taxon>Sphingobacteriaceae</taxon>
        <taxon>Sphingobacterium</taxon>
    </lineage>
</organism>
<dbReference type="EMBL" id="PVBQ01000019">
    <property type="protein sequence ID" value="PRD45541.1"/>
    <property type="molecule type" value="Genomic_DNA"/>
</dbReference>
<name>A0A2S9IYD8_9SPHI</name>
<protein>
    <submittedName>
        <fullName evidence="1">Uncharacterized protein</fullName>
    </submittedName>
</protein>
<dbReference type="OrthoDB" id="704116at2"/>
<accession>A0A2S9IYD8</accession>
<sequence>MIVHNGISAPIDGRTLARLRFRSASKFLAPLAGLINQGLGSVKKSGATPMGRAMSHLLTAGFNDKYPGLEIDPGKVKLSDGNLDNPPEVELALHGDRATVSWSTATLNPFNAYDDDLVIVCAYNVAARCAVLQEGEVQRKDAEAIVVLPAEFLEETTHLYLLTHTRDGKRFSRNIYLGVRTAENRIVNEKRRT</sequence>
<dbReference type="AlphaFoldDB" id="A0A2S9IYD8"/>
<proteinExistence type="predicted"/>
<gene>
    <name evidence="1" type="ORF">C5745_17665</name>
</gene>
<keyword evidence="2" id="KW-1185">Reference proteome</keyword>
<dbReference type="InterPro" id="IPR046233">
    <property type="entry name" value="DUF6266"/>
</dbReference>
<evidence type="ECO:0000313" key="1">
    <source>
        <dbReference type="EMBL" id="PRD45541.1"/>
    </source>
</evidence>
<evidence type="ECO:0000313" key="2">
    <source>
        <dbReference type="Proteomes" id="UP000239711"/>
    </source>
</evidence>
<dbReference type="Proteomes" id="UP000239711">
    <property type="component" value="Unassembled WGS sequence"/>
</dbReference>